<protein>
    <recommendedName>
        <fullName evidence="5">Pentatricopeptide repeat-containing protein</fullName>
    </recommendedName>
</protein>
<accession>A0ABC8UTH3</accession>
<keyword evidence="4" id="KW-1185">Reference proteome</keyword>
<evidence type="ECO:0000256" key="1">
    <source>
        <dbReference type="ARBA" id="ARBA00022737"/>
    </source>
</evidence>
<dbReference type="EMBL" id="CAUOFW020008946">
    <property type="protein sequence ID" value="CAK9184370.1"/>
    <property type="molecule type" value="Genomic_DNA"/>
</dbReference>
<dbReference type="PANTHER" id="PTHR47926">
    <property type="entry name" value="PENTATRICOPEPTIDE REPEAT-CONTAINING PROTEIN"/>
    <property type="match status" value="1"/>
</dbReference>
<dbReference type="InterPro" id="IPR002885">
    <property type="entry name" value="PPR_rpt"/>
</dbReference>
<dbReference type="InterPro" id="IPR046848">
    <property type="entry name" value="E_motif"/>
</dbReference>
<organism evidence="3 4">
    <name type="scientific">Ilex paraguariensis</name>
    <name type="common">yerba mate</name>
    <dbReference type="NCBI Taxonomy" id="185542"/>
    <lineage>
        <taxon>Eukaryota</taxon>
        <taxon>Viridiplantae</taxon>
        <taxon>Streptophyta</taxon>
        <taxon>Embryophyta</taxon>
        <taxon>Tracheophyta</taxon>
        <taxon>Spermatophyta</taxon>
        <taxon>Magnoliopsida</taxon>
        <taxon>eudicotyledons</taxon>
        <taxon>Gunneridae</taxon>
        <taxon>Pentapetalae</taxon>
        <taxon>asterids</taxon>
        <taxon>campanulids</taxon>
        <taxon>Aquifoliales</taxon>
        <taxon>Aquifoliaceae</taxon>
        <taxon>Ilex</taxon>
    </lineage>
</organism>
<dbReference type="Pfam" id="PF13041">
    <property type="entry name" value="PPR_2"/>
    <property type="match status" value="3"/>
</dbReference>
<name>A0ABC8UTH3_9AQUA</name>
<dbReference type="Pfam" id="PF01535">
    <property type="entry name" value="PPR"/>
    <property type="match status" value="6"/>
</dbReference>
<dbReference type="Pfam" id="PF20431">
    <property type="entry name" value="E_motif"/>
    <property type="match status" value="1"/>
</dbReference>
<dbReference type="PANTHER" id="PTHR47926:SF428">
    <property type="entry name" value="(WILD MALAYSIAN BANANA) HYPOTHETICAL PROTEIN"/>
    <property type="match status" value="1"/>
</dbReference>
<gene>
    <name evidence="3" type="ORF">ILEXP_LOCUS54688</name>
</gene>
<comment type="caution">
    <text evidence="3">The sequence shown here is derived from an EMBL/GenBank/DDBJ whole genome shotgun (WGS) entry which is preliminary data.</text>
</comment>
<evidence type="ECO:0000313" key="4">
    <source>
        <dbReference type="Proteomes" id="UP001642360"/>
    </source>
</evidence>
<feature type="repeat" description="PPR" evidence="2">
    <location>
        <begin position="287"/>
        <end position="321"/>
    </location>
</feature>
<dbReference type="FunFam" id="1.25.40.10:FF:001093">
    <property type="entry name" value="Pentatricopeptide repeat-containing protein At2g34400"/>
    <property type="match status" value="1"/>
</dbReference>
<dbReference type="FunFam" id="1.25.40.10:FF:000196">
    <property type="entry name" value="Pentatricopeptide repeat-containing protein At4g14850"/>
    <property type="match status" value="1"/>
</dbReference>
<dbReference type="Gene3D" id="1.25.40.10">
    <property type="entry name" value="Tetratricopeptide repeat domain"/>
    <property type="match status" value="5"/>
</dbReference>
<feature type="repeat" description="PPR" evidence="2">
    <location>
        <begin position="357"/>
        <end position="391"/>
    </location>
</feature>
<proteinExistence type="predicted"/>
<dbReference type="InterPro" id="IPR011990">
    <property type="entry name" value="TPR-like_helical_dom_sf"/>
</dbReference>
<reference evidence="3 4" key="1">
    <citation type="submission" date="2024-02" db="EMBL/GenBank/DDBJ databases">
        <authorList>
            <person name="Vignale AGUSTIN F."/>
            <person name="Sosa J E."/>
            <person name="Modenutti C."/>
        </authorList>
    </citation>
    <scope>NUCLEOTIDE SEQUENCE [LARGE SCALE GENOMIC DNA]</scope>
</reference>
<feature type="repeat" description="PPR" evidence="2">
    <location>
        <begin position="89"/>
        <end position="123"/>
    </location>
</feature>
<dbReference type="Proteomes" id="UP001642360">
    <property type="component" value="Unassembled WGS sequence"/>
</dbReference>
<dbReference type="InterPro" id="IPR046960">
    <property type="entry name" value="PPR_At4g14850-like_plant"/>
</dbReference>
<evidence type="ECO:0008006" key="5">
    <source>
        <dbReference type="Google" id="ProtNLM"/>
    </source>
</evidence>
<feature type="repeat" description="PPR" evidence="2">
    <location>
        <begin position="186"/>
        <end position="220"/>
    </location>
</feature>
<keyword evidence="1" id="KW-0677">Repeat</keyword>
<dbReference type="FunFam" id="1.25.40.10:FF:000343">
    <property type="entry name" value="Pentatricopeptide repeat-containing protein At3g58590"/>
    <property type="match status" value="1"/>
</dbReference>
<evidence type="ECO:0000313" key="3">
    <source>
        <dbReference type="EMBL" id="CAK9184370.1"/>
    </source>
</evidence>
<dbReference type="NCBIfam" id="TIGR00756">
    <property type="entry name" value="PPR"/>
    <property type="match status" value="4"/>
</dbReference>
<evidence type="ECO:0000256" key="2">
    <source>
        <dbReference type="PROSITE-ProRule" id="PRU00708"/>
    </source>
</evidence>
<sequence length="617" mass="69332">MGESELPHMYKAQTLHAILVKNGFLYNVYQCNLVLQSYVNSGALSEAYKLLHHLPQTNIVSFNTILSGFFKSRLVSEALEFFNSSPNRDCQSWNIVISGCVRNQRLELALTHFVEMRHSSIRPDRYTYSIVIPCCELGFGQQVHAEVIKVGSDSDAFLGTNLLGMYAGVGDMEAAKKVFDGMPVRDLVAWNALIACYSKCGTGDASIGLFQELAKEGILADEYTYATVLNEFASRLQVFETMQVHSLLIQRGFCSDCFISNSLLNLYSKSGFIASAFLLFQEMPHQDVVSWTTIISGFSQCGYVKEAFLMFHKMRLDNVEPNSFTFGGLLGACADASAFHSGKQIHGIVLRIGLETDVVVASAIVDMYSKSGAMDDSVRIFQSMFERDIVLWNAIICGFAQNGEAMKALKLYDELVLYEPSIVAPNDVTFVGVLSACGHAGLVEEGCNYLNEMVHKHLIKPKMEHYTCMVDLLARAGLLEEAEVLMRSFPYEPDDVMWSTLLGACKLHGNLQMARHIGEHLYGDELWNSSNYVLLSTSYTDVGRWSEAIEIRNMMDARGVRKIIGCSWVEIESCMHLFIAGDKLHPCIKAICEMLQRLYFQMKERYEYELNFRWISL</sequence>
<dbReference type="PROSITE" id="PS51375">
    <property type="entry name" value="PPR"/>
    <property type="match status" value="4"/>
</dbReference>
<dbReference type="AlphaFoldDB" id="A0ABC8UTH3"/>